<dbReference type="SUPFAM" id="SSF57845">
    <property type="entry name" value="B-box zinc-binding domain"/>
    <property type="match status" value="1"/>
</dbReference>
<feature type="compositionally biased region" description="Basic and acidic residues" evidence="1">
    <location>
        <begin position="160"/>
        <end position="171"/>
    </location>
</feature>
<dbReference type="Proteomes" id="UP000829685">
    <property type="component" value="Unassembled WGS sequence"/>
</dbReference>
<reference evidence="2" key="1">
    <citation type="submission" date="2021-03" db="EMBL/GenBank/DDBJ databases">
        <title>Revisited historic fungal species revealed as producer of novel bioactive compounds through whole genome sequencing and comparative genomics.</title>
        <authorList>
            <person name="Vignolle G.A."/>
            <person name="Hochenegger N."/>
            <person name="Mach R.L."/>
            <person name="Mach-Aigner A.R."/>
            <person name="Javad Rahimi M."/>
            <person name="Salim K.A."/>
            <person name="Chan C.M."/>
            <person name="Lim L.B.L."/>
            <person name="Cai F."/>
            <person name="Druzhinina I.S."/>
            <person name="U'Ren J.M."/>
            <person name="Derntl C."/>
        </authorList>
    </citation>
    <scope>NUCLEOTIDE SEQUENCE</scope>
    <source>
        <strain evidence="2">TUCIM 5799</strain>
    </source>
</reference>
<proteinExistence type="predicted"/>
<dbReference type="CDD" id="cd19817">
    <property type="entry name" value="Bbox1_ANCHR-like"/>
    <property type="match status" value="1"/>
</dbReference>
<name>A0A9Q0AUQ8_9PEZI</name>
<dbReference type="Pfam" id="PF22586">
    <property type="entry name" value="ANCHR-like_BBOX"/>
    <property type="match status" value="1"/>
</dbReference>
<feature type="compositionally biased region" description="Basic and acidic residues" evidence="1">
    <location>
        <begin position="129"/>
        <end position="138"/>
    </location>
</feature>
<feature type="region of interest" description="Disordered" evidence="1">
    <location>
        <begin position="1"/>
        <end position="226"/>
    </location>
</feature>
<dbReference type="PANTHER" id="PTHR46603">
    <property type="entry name" value="ABSCISSION/NOCUT CHECKPOINT REGULATOR"/>
    <property type="match status" value="1"/>
</dbReference>
<feature type="compositionally biased region" description="Acidic residues" evidence="1">
    <location>
        <begin position="94"/>
        <end position="125"/>
    </location>
</feature>
<dbReference type="PANTHER" id="PTHR46603:SF1">
    <property type="entry name" value="ABSCISSION_NOCUT CHECKPOINT REGULATOR"/>
    <property type="match status" value="1"/>
</dbReference>
<evidence type="ECO:0000256" key="1">
    <source>
        <dbReference type="SAM" id="MobiDB-lite"/>
    </source>
</evidence>
<gene>
    <name evidence="2" type="ORF">JX265_001569</name>
</gene>
<accession>A0A9Q0AUQ8</accession>
<dbReference type="EMBL" id="JAFIMR010000003">
    <property type="protein sequence ID" value="KAI1879948.1"/>
    <property type="molecule type" value="Genomic_DNA"/>
</dbReference>
<evidence type="ECO:0000313" key="2">
    <source>
        <dbReference type="EMBL" id="KAI1879948.1"/>
    </source>
</evidence>
<feature type="compositionally biased region" description="Low complexity" evidence="1">
    <location>
        <begin position="67"/>
        <end position="82"/>
    </location>
</feature>
<keyword evidence="3" id="KW-1185">Reference proteome</keyword>
<dbReference type="AlphaFoldDB" id="A0A9Q0AUQ8"/>
<dbReference type="InterPro" id="IPR044553">
    <property type="entry name" value="Bbox1_ANCHR"/>
</dbReference>
<protein>
    <recommendedName>
        <fullName evidence="4">Abscission/NoCut checkpoint regulator</fullName>
    </recommendedName>
</protein>
<organism evidence="2 3">
    <name type="scientific">Neoarthrinium moseri</name>
    <dbReference type="NCBI Taxonomy" id="1658444"/>
    <lineage>
        <taxon>Eukaryota</taxon>
        <taxon>Fungi</taxon>
        <taxon>Dikarya</taxon>
        <taxon>Ascomycota</taxon>
        <taxon>Pezizomycotina</taxon>
        <taxon>Sordariomycetes</taxon>
        <taxon>Xylariomycetidae</taxon>
        <taxon>Amphisphaeriales</taxon>
        <taxon>Apiosporaceae</taxon>
        <taxon>Neoarthrinium</taxon>
    </lineage>
</organism>
<feature type="compositionally biased region" description="Basic and acidic residues" evidence="1">
    <location>
        <begin position="1"/>
        <end position="11"/>
    </location>
</feature>
<comment type="caution">
    <text evidence="2">The sequence shown here is derived from an EMBL/GenBank/DDBJ whole genome shotgun (WGS) entry which is preliminary data.</text>
</comment>
<evidence type="ECO:0000313" key="3">
    <source>
        <dbReference type="Proteomes" id="UP000829685"/>
    </source>
</evidence>
<sequence length="364" mass="39727">MDRPTSDKSLLDRLNALKPTTVSLDTASKSGPASTIEPAKPASKEDALSERLKSLRERVDPENQPQAGSISSSADSGIPPSSSKDKPPAGGGGDDPDVLLDTDEQTLEELLADLQSDEQWLEEVAAEVTRSKEEEHRRVTSLLEDLGNATPDDQEQTESNFRKGKSDHPASDDDSDGEGMKREATDILAQAMDQAEWEKAHLPKEQRKTPEKSHSVGQDPSYDPFSLPTVPLDLQDQPDIPDTAPDDADFEAAIASRMAALKGLGGTERTLPSAPTSQVDELGLPVAPTFAPSDRPVTGVYKRYGYSDEDEKTWCTVCLEDGAVRCFGCDDDIYCARCWKEMHVGPSAGFDERGHQWEKFVKNR</sequence>
<feature type="compositionally biased region" description="Basic and acidic residues" evidence="1">
    <location>
        <begin position="196"/>
        <end position="214"/>
    </location>
</feature>
<feature type="compositionally biased region" description="Polar residues" evidence="1">
    <location>
        <begin position="18"/>
        <end position="33"/>
    </location>
</feature>
<feature type="compositionally biased region" description="Basic and acidic residues" evidence="1">
    <location>
        <begin position="42"/>
        <end position="61"/>
    </location>
</feature>
<evidence type="ECO:0008006" key="4">
    <source>
        <dbReference type="Google" id="ProtNLM"/>
    </source>
</evidence>